<reference evidence="10" key="1">
    <citation type="submission" date="2023-11" db="UniProtKB">
        <authorList>
            <consortium name="WormBaseParasite"/>
        </authorList>
    </citation>
    <scope>IDENTIFICATION</scope>
</reference>
<dbReference type="Pfam" id="PF00432">
    <property type="entry name" value="Prenyltrans"/>
    <property type="match status" value="2"/>
</dbReference>
<dbReference type="Gene3D" id="1.50.10.20">
    <property type="match status" value="2"/>
</dbReference>
<feature type="domain" description="Prenyltransferase alpha-alpha toroid" evidence="8">
    <location>
        <begin position="106"/>
        <end position="245"/>
    </location>
</feature>
<proteinExistence type="inferred from homology"/>
<dbReference type="GO" id="GO:0004662">
    <property type="term" value="F:CAAX-protein geranylgeranyltransferase activity"/>
    <property type="evidence" value="ECO:0007669"/>
    <property type="project" value="TreeGrafter"/>
</dbReference>
<evidence type="ECO:0000256" key="1">
    <source>
        <dbReference type="ARBA" id="ARBA00001947"/>
    </source>
</evidence>
<name>A0AA85BZ09_9TREM</name>
<keyword evidence="5" id="KW-0479">Metal-binding</keyword>
<sequence length="305" mass="34152">MVCDSDNKVLQKLKIYFKRCTGILPYSMVSLDSSRIVVLFFASGGLALLDALDSVDKNEIIEFIYSHQILSTDIQDKGGFRGSNLIGCSSDPEEAKLVRSNCQLLYLNGLDSINCENVADFISKCQTYQGGFANLPYLEAHAGATYCAVASLSLIGKLESVIPSGSKSRELLIKWLLNLQEEGFHGRVGKPDDTCYTFWVCASLKILNCHHLVDKNSAVRFTPDQFCTPDPLHTYLSLSGLLCLCPSDILKTDDDVKSMDSESYVYRNLQELLNSDGLLTVYPELNIPERYHQRLKQIHLQWSKK</sequence>
<evidence type="ECO:0000313" key="10">
    <source>
        <dbReference type="WBParaSite" id="SMTH1_82610.1"/>
    </source>
</evidence>
<evidence type="ECO:0000256" key="7">
    <source>
        <dbReference type="ARBA" id="ARBA00022833"/>
    </source>
</evidence>
<comment type="cofactor">
    <cofactor evidence="1">
        <name>Zn(2+)</name>
        <dbReference type="ChEBI" id="CHEBI:29105"/>
    </cofactor>
</comment>
<dbReference type="InterPro" id="IPR008930">
    <property type="entry name" value="Terpenoid_cyclase/PrenylTrfase"/>
</dbReference>
<keyword evidence="3" id="KW-0637">Prenyltransferase</keyword>
<dbReference type="PANTHER" id="PTHR11774">
    <property type="entry name" value="GERANYLGERANYL TRANSFERASE TYPE BETA SUBUNIT"/>
    <property type="match status" value="1"/>
</dbReference>
<dbReference type="SUPFAM" id="SSF48239">
    <property type="entry name" value="Terpenoid cyclases/Protein prenyltransferases"/>
    <property type="match status" value="1"/>
</dbReference>
<evidence type="ECO:0000256" key="6">
    <source>
        <dbReference type="ARBA" id="ARBA00022737"/>
    </source>
</evidence>
<dbReference type="GO" id="GO:0005953">
    <property type="term" value="C:CAAX-protein geranylgeranyltransferase complex"/>
    <property type="evidence" value="ECO:0007669"/>
    <property type="project" value="TreeGrafter"/>
</dbReference>
<dbReference type="InterPro" id="IPR045089">
    <property type="entry name" value="PGGT1B-like"/>
</dbReference>
<organism evidence="9 10">
    <name type="scientific">Schistosoma mattheei</name>
    <dbReference type="NCBI Taxonomy" id="31246"/>
    <lineage>
        <taxon>Eukaryota</taxon>
        <taxon>Metazoa</taxon>
        <taxon>Spiralia</taxon>
        <taxon>Lophotrochozoa</taxon>
        <taxon>Platyhelminthes</taxon>
        <taxon>Trematoda</taxon>
        <taxon>Digenea</taxon>
        <taxon>Strigeidida</taxon>
        <taxon>Schistosomatoidea</taxon>
        <taxon>Schistosomatidae</taxon>
        <taxon>Schistosoma</taxon>
    </lineage>
</organism>
<evidence type="ECO:0000256" key="2">
    <source>
        <dbReference type="ARBA" id="ARBA00010497"/>
    </source>
</evidence>
<evidence type="ECO:0000256" key="3">
    <source>
        <dbReference type="ARBA" id="ARBA00022602"/>
    </source>
</evidence>
<evidence type="ECO:0000256" key="5">
    <source>
        <dbReference type="ARBA" id="ARBA00022723"/>
    </source>
</evidence>
<feature type="domain" description="Prenyltransferase alpha-alpha toroid" evidence="8">
    <location>
        <begin position="14"/>
        <end position="90"/>
    </location>
</feature>
<dbReference type="InterPro" id="IPR001330">
    <property type="entry name" value="Prenyltrans"/>
</dbReference>
<keyword evidence="7" id="KW-0862">Zinc</keyword>
<accession>A0AA85BZ09</accession>
<keyword evidence="4" id="KW-0808">Transferase</keyword>
<keyword evidence="6" id="KW-0677">Repeat</keyword>
<evidence type="ECO:0000256" key="4">
    <source>
        <dbReference type="ARBA" id="ARBA00022679"/>
    </source>
</evidence>
<dbReference type="Proteomes" id="UP000050791">
    <property type="component" value="Unassembled WGS sequence"/>
</dbReference>
<dbReference type="AlphaFoldDB" id="A0AA85BZ09"/>
<dbReference type="GO" id="GO:0046872">
    <property type="term" value="F:metal ion binding"/>
    <property type="evidence" value="ECO:0007669"/>
    <property type="project" value="UniProtKB-KW"/>
</dbReference>
<evidence type="ECO:0000313" key="9">
    <source>
        <dbReference type="Proteomes" id="UP000050791"/>
    </source>
</evidence>
<protein>
    <recommendedName>
        <fullName evidence="8">Prenyltransferase alpha-alpha toroid domain-containing protein</fullName>
    </recommendedName>
</protein>
<dbReference type="PANTHER" id="PTHR11774:SF4">
    <property type="entry name" value="GERANYLGERANYL TRANSFERASE TYPE-1 SUBUNIT BETA"/>
    <property type="match status" value="1"/>
</dbReference>
<comment type="similarity">
    <text evidence="2">Belongs to the protein prenyltransferase subunit beta family.</text>
</comment>
<evidence type="ECO:0000259" key="8">
    <source>
        <dbReference type="Pfam" id="PF00432"/>
    </source>
</evidence>
<dbReference type="WBParaSite" id="SMTH1_82610.1">
    <property type="protein sequence ID" value="SMTH1_82610.1"/>
    <property type="gene ID" value="SMTH1_82610"/>
</dbReference>